<evidence type="ECO:0000256" key="3">
    <source>
        <dbReference type="ARBA" id="ARBA00022475"/>
    </source>
</evidence>
<evidence type="ECO:0000256" key="1">
    <source>
        <dbReference type="ARBA" id="ARBA00004651"/>
    </source>
</evidence>
<comment type="subcellular location">
    <subcellularLocation>
        <location evidence="1 7">Cell membrane</location>
        <topology evidence="1 7">Multi-pass membrane protein</topology>
    </subcellularLocation>
</comment>
<evidence type="ECO:0000256" key="4">
    <source>
        <dbReference type="ARBA" id="ARBA00022692"/>
    </source>
</evidence>
<comment type="similarity">
    <text evidence="2 7">Belongs to the UPF0056 (MarC) family.</text>
</comment>
<dbReference type="PANTHER" id="PTHR33508">
    <property type="entry name" value="UPF0056 MEMBRANE PROTEIN YHCE"/>
    <property type="match status" value="1"/>
</dbReference>
<evidence type="ECO:0000256" key="2">
    <source>
        <dbReference type="ARBA" id="ARBA00009784"/>
    </source>
</evidence>
<feature type="transmembrane region" description="Helical" evidence="7">
    <location>
        <begin position="172"/>
        <end position="189"/>
    </location>
</feature>
<dbReference type="Pfam" id="PF01914">
    <property type="entry name" value="MarC"/>
    <property type="match status" value="1"/>
</dbReference>
<feature type="transmembrane region" description="Helical" evidence="7">
    <location>
        <begin position="77"/>
        <end position="94"/>
    </location>
</feature>
<keyword evidence="3" id="KW-1003">Cell membrane</keyword>
<evidence type="ECO:0000313" key="9">
    <source>
        <dbReference type="EMBL" id="HGQ18394.1"/>
    </source>
</evidence>
<proteinExistence type="inferred from homology"/>
<keyword evidence="4 7" id="KW-0812">Transmembrane</keyword>
<evidence type="ECO:0000256" key="7">
    <source>
        <dbReference type="RuleBase" id="RU362048"/>
    </source>
</evidence>
<feature type="transmembrane region" description="Helical" evidence="7">
    <location>
        <begin position="106"/>
        <end position="125"/>
    </location>
</feature>
<evidence type="ECO:0000256" key="6">
    <source>
        <dbReference type="ARBA" id="ARBA00023136"/>
    </source>
</evidence>
<keyword evidence="5 7" id="KW-1133">Transmembrane helix</keyword>
<evidence type="ECO:0000256" key="5">
    <source>
        <dbReference type="ARBA" id="ARBA00022989"/>
    </source>
</evidence>
<dbReference type="EMBL" id="DTAI01000184">
    <property type="protein sequence ID" value="HGN37123.1"/>
    <property type="molecule type" value="Genomic_DNA"/>
</dbReference>
<name>A0A7J3JRW3_9CREN</name>
<protein>
    <recommendedName>
        <fullName evidence="7">UPF0056 membrane protein</fullName>
    </recommendedName>
</protein>
<dbReference type="GO" id="GO:0005886">
    <property type="term" value="C:plasma membrane"/>
    <property type="evidence" value="ECO:0007669"/>
    <property type="project" value="UniProtKB-SubCell"/>
</dbReference>
<dbReference type="InterPro" id="IPR002771">
    <property type="entry name" value="Multi_antbiot-R_MarC"/>
</dbReference>
<feature type="transmembrane region" description="Helical" evidence="7">
    <location>
        <begin position="48"/>
        <end position="71"/>
    </location>
</feature>
<dbReference type="AlphaFoldDB" id="A0A7J3JRW3"/>
<gene>
    <name evidence="8" type="ORF">ENT87_06215</name>
    <name evidence="9" type="ORF">ENU30_05420</name>
</gene>
<reference evidence="9" key="1">
    <citation type="journal article" date="2020" name="mSystems">
        <title>Genome- and Community-Level Interaction Insights into Carbon Utilization and Element Cycling Functions of Hydrothermarchaeota in Hydrothermal Sediment.</title>
        <authorList>
            <person name="Zhou Z."/>
            <person name="Liu Y."/>
            <person name="Xu W."/>
            <person name="Pan J."/>
            <person name="Luo Z.H."/>
            <person name="Li M."/>
        </authorList>
    </citation>
    <scope>NUCLEOTIDE SEQUENCE [LARGE SCALE GENOMIC DNA]</scope>
    <source>
        <strain evidence="8">SpSt-618</strain>
        <strain evidence="9">SpSt-657</strain>
    </source>
</reference>
<dbReference type="PANTHER" id="PTHR33508:SF1">
    <property type="entry name" value="UPF0056 MEMBRANE PROTEIN YHCE"/>
    <property type="match status" value="1"/>
</dbReference>
<keyword evidence="6 7" id="KW-0472">Membrane</keyword>
<evidence type="ECO:0000313" key="8">
    <source>
        <dbReference type="EMBL" id="HGN37123.1"/>
    </source>
</evidence>
<sequence>MIDLRITIWLSIQLFAIMDPLAAIPALLDIVSSLDSREATRLINKASIAIFLLLTIFTTIGGYILIAFGISISSLKIAAGIILMATAIDTLITGHKPERIRVGEYVIVPIATPLIVGPGTMTLLITSSRLYGVLSTLMASYMAFVYTYVVLRFSRRIARLAGETFIHGLGRFMSIIIASFAVEMFIGGIEEFISTLQVVPRVYV</sequence>
<feature type="transmembrane region" description="Helical" evidence="7">
    <location>
        <begin position="6"/>
        <end position="28"/>
    </location>
</feature>
<organism evidence="9">
    <name type="scientific">Ignisphaera aggregans</name>
    <dbReference type="NCBI Taxonomy" id="334771"/>
    <lineage>
        <taxon>Archaea</taxon>
        <taxon>Thermoproteota</taxon>
        <taxon>Thermoprotei</taxon>
        <taxon>Desulfurococcales</taxon>
        <taxon>Desulfurococcaceae</taxon>
        <taxon>Ignisphaera</taxon>
    </lineage>
</organism>
<comment type="caution">
    <text evidence="9">The sequence shown here is derived from an EMBL/GenBank/DDBJ whole genome shotgun (WGS) entry which is preliminary data.</text>
</comment>
<accession>A0A7J3JRW3</accession>
<feature type="transmembrane region" description="Helical" evidence="7">
    <location>
        <begin position="131"/>
        <end position="151"/>
    </location>
</feature>
<dbReference type="EMBL" id="DTBZ01000100">
    <property type="protein sequence ID" value="HGQ18394.1"/>
    <property type="molecule type" value="Genomic_DNA"/>
</dbReference>